<dbReference type="GeneTree" id="ENSGT01020000230351"/>
<keyword evidence="13 19" id="KW-1071">Ligand-gated ion channel</keyword>
<feature type="transmembrane region" description="Helical" evidence="23">
    <location>
        <begin position="36"/>
        <end position="54"/>
    </location>
</feature>
<dbReference type="PRINTS" id="PR01307">
    <property type="entry name" value="P2XRECEPTOR"/>
</dbReference>
<dbReference type="OMA" id="YETPKIM"/>
<comment type="catalytic activity">
    <reaction evidence="17">
        <text>Ca(2+)(in) = Ca(2+)(out)</text>
        <dbReference type="Rhea" id="RHEA:29671"/>
        <dbReference type="ChEBI" id="CHEBI:29108"/>
    </reaction>
</comment>
<comment type="similarity">
    <text evidence="2 19 23">Belongs to the P2X receptor family.</text>
</comment>
<dbReference type="FunFam" id="2.60.490.10:FF:000001">
    <property type="entry name" value="P2X purinoceptor"/>
    <property type="match status" value="1"/>
</dbReference>
<dbReference type="GO" id="GO:0098794">
    <property type="term" value="C:postsynapse"/>
    <property type="evidence" value="ECO:0007669"/>
    <property type="project" value="GOC"/>
</dbReference>
<dbReference type="Ensembl" id="ENSCCRT00000043995.2">
    <property type="protein sequence ID" value="ENSCCRP00000040591.2"/>
    <property type="gene ID" value="ENSCCRG00000021659.2"/>
</dbReference>
<comment type="caution">
    <text evidence="23">Lacks conserved residue(s) required for the propagation of feature annotation.</text>
</comment>
<keyword evidence="12" id="KW-0325">Glycoprotein</keyword>
<reference evidence="24" key="1">
    <citation type="submission" date="2025-08" db="UniProtKB">
        <authorList>
            <consortium name="Ensembl"/>
        </authorList>
    </citation>
    <scope>IDENTIFICATION</scope>
</reference>
<evidence type="ECO:0000256" key="20">
    <source>
        <dbReference type="PIRSR" id="PIRSR005713-1"/>
    </source>
</evidence>
<evidence type="ECO:0000256" key="9">
    <source>
        <dbReference type="ARBA" id="ARBA00023065"/>
    </source>
</evidence>
<keyword evidence="11 21" id="KW-1015">Disulfide bond</keyword>
<evidence type="ECO:0000256" key="3">
    <source>
        <dbReference type="ARBA" id="ARBA00022448"/>
    </source>
</evidence>
<keyword evidence="4" id="KW-1003">Cell membrane</keyword>
<dbReference type="Gene3D" id="2.60.490.10">
    <property type="entry name" value="atp-gated p2x4 ion channel domain"/>
    <property type="match status" value="1"/>
</dbReference>
<dbReference type="Gene3D" id="1.10.287.940">
    <property type="entry name" value="atp-gated p2x4 ion channel"/>
    <property type="match status" value="1"/>
</dbReference>
<sequence length="457" mass="52499">FHSTKPKLKTIANFVLGFWDYETPKVMVVKDRKLGVIYRAVQFLVITYFIWHVFISQKAYQETETRPESSVYTEMRGVAMLEDSVQDTTEYVRPSEGGDVISTILRREVTHDQTQGTCHYSVANANCTQDSDCAKGEIDFDGHGQRTGRCIPYYNDTFKTCEIKSWCPIEEYAVVREPALEQAINFTVFIKNAIHFPKFKVLRGNIKPNKPKKLLRCHYHPKTNPYCPVFSLGFIAAQAREKFSELCRTGGIIGVFINWKCDFDSDPSKCIPTYSFRRLDMRKNLPSSGYYYRFAKYYHKDGVEYRTLIKAYGIRLDVIVHGHAGRFSLIPTIISTVTAMTSVGICSIICDWIMLTFIDKNEVFSEKKFDNVSQKDGEYYRKKSKASISLTRSPRNPVSQSLQTSLLQAMAPPTRTSRTACHYKTSCHHRKLSSDGMLPNIQHSRILLQKEQDIFLS</sequence>
<keyword evidence="3 19" id="KW-0813">Transport</keyword>
<evidence type="ECO:0000256" key="1">
    <source>
        <dbReference type="ARBA" id="ARBA00004651"/>
    </source>
</evidence>
<dbReference type="PIRSF" id="PIRSF005713">
    <property type="entry name" value="P2X_purinoceptor"/>
    <property type="match status" value="1"/>
</dbReference>
<dbReference type="InterPro" id="IPR003045">
    <property type="entry name" value="P2X2_purnocptor"/>
</dbReference>
<comment type="subcellular location">
    <subcellularLocation>
        <location evidence="1">Cell membrane</location>
        <topology evidence="1">Multi-pass membrane protein</topology>
    </subcellularLocation>
    <subcellularLocation>
        <location evidence="23">Membrane</location>
        <topology evidence="23">Multi-pass membrane protein</topology>
    </subcellularLocation>
</comment>
<dbReference type="GO" id="GO:0033198">
    <property type="term" value="P:response to ATP"/>
    <property type="evidence" value="ECO:0007669"/>
    <property type="project" value="InterPro"/>
</dbReference>
<feature type="binding site" evidence="20">
    <location>
        <position position="187"/>
    </location>
    <ligand>
        <name>ATP</name>
        <dbReference type="ChEBI" id="CHEBI:30616"/>
        <note>ligand shared between two neighboring subunits of the homotrimer</note>
    </ligand>
</feature>
<feature type="disulfide bond" evidence="21">
    <location>
        <begin position="217"/>
        <end position="227"/>
    </location>
</feature>
<evidence type="ECO:0000256" key="22">
    <source>
        <dbReference type="PIRSR" id="PIRSR005713-3"/>
    </source>
</evidence>
<keyword evidence="5 23" id="KW-0812">Transmembrane</keyword>
<feature type="glycosylation site" description="N-linked (GlcNAc...) asparagine" evidence="22">
    <location>
        <position position="185"/>
    </location>
</feature>
<dbReference type="Proteomes" id="UP001108240">
    <property type="component" value="Unplaced"/>
</dbReference>
<keyword evidence="14 23" id="KW-0407">Ion channel</keyword>
<dbReference type="GO" id="GO:0043235">
    <property type="term" value="C:receptor complex"/>
    <property type="evidence" value="ECO:0007669"/>
    <property type="project" value="TreeGrafter"/>
</dbReference>
<dbReference type="FunFam" id="1.10.287.940:FF:000008">
    <property type="entry name" value="P2X purinoceptor"/>
    <property type="match status" value="1"/>
</dbReference>
<evidence type="ECO:0000256" key="21">
    <source>
        <dbReference type="PIRSR" id="PIRSR005713-2"/>
    </source>
</evidence>
<comment type="function">
    <text evidence="18 19">ATP-gated nonselective transmembrane cation channel permeable to potassium, sodium and calcium. Activation by extracellular ATP induces a variety of cellular responses, such as excitatory postsynaptic responses in sensory neurons, neuromuscular junctions (NMJ) formation, hearing, perception of taste and peristalsis. In the inner ear, regulates sound transduction and auditory neurotransmission, outer hair cell electromotility, inner ear gap junctions, and K(+) recycling. Mediates synaptic transmission between neurons and from neurons to smooth muscle.</text>
</comment>
<dbReference type="PANTHER" id="PTHR10125:SF4">
    <property type="entry name" value="P2X PURINOCEPTOR 2"/>
    <property type="match status" value="1"/>
</dbReference>
<feature type="disulfide bond" evidence="21">
    <location>
        <begin position="261"/>
        <end position="270"/>
    </location>
</feature>
<keyword evidence="6 20" id="KW-0547">Nucleotide-binding</keyword>
<proteinExistence type="inferred from homology"/>
<evidence type="ECO:0000256" key="16">
    <source>
        <dbReference type="ARBA" id="ARBA00036239"/>
    </source>
</evidence>
<keyword evidence="10 19" id="KW-0472">Membrane</keyword>
<organism evidence="24 25">
    <name type="scientific">Cyprinus carpio carpio</name>
    <dbReference type="NCBI Taxonomy" id="630221"/>
    <lineage>
        <taxon>Eukaryota</taxon>
        <taxon>Metazoa</taxon>
        <taxon>Chordata</taxon>
        <taxon>Craniata</taxon>
        <taxon>Vertebrata</taxon>
        <taxon>Euteleostomi</taxon>
        <taxon>Actinopterygii</taxon>
        <taxon>Neopterygii</taxon>
        <taxon>Teleostei</taxon>
        <taxon>Ostariophysi</taxon>
        <taxon>Cypriniformes</taxon>
        <taxon>Cyprinidae</taxon>
        <taxon>Cyprininae</taxon>
        <taxon>Cyprinus</taxon>
    </lineage>
</organism>
<dbReference type="GO" id="GO:0005524">
    <property type="term" value="F:ATP binding"/>
    <property type="evidence" value="ECO:0007669"/>
    <property type="project" value="UniProtKB-UniRule"/>
</dbReference>
<feature type="binding site" evidence="20">
    <location>
        <position position="310"/>
    </location>
    <ligand>
        <name>ATP</name>
        <dbReference type="ChEBI" id="CHEBI:30616"/>
        <note>ligand shared between two neighboring subunits of the homotrimer</note>
    </ligand>
</feature>
<evidence type="ECO:0000256" key="5">
    <source>
        <dbReference type="ARBA" id="ARBA00022692"/>
    </source>
</evidence>
<dbReference type="GO" id="GO:0005886">
    <property type="term" value="C:plasma membrane"/>
    <property type="evidence" value="ECO:0007669"/>
    <property type="project" value="UniProtKB-SubCell"/>
</dbReference>
<evidence type="ECO:0000256" key="19">
    <source>
        <dbReference type="PIRNR" id="PIRNR005713"/>
    </source>
</evidence>
<evidence type="ECO:0000256" key="17">
    <source>
        <dbReference type="ARBA" id="ARBA00036634"/>
    </source>
</evidence>
<dbReference type="NCBIfam" id="TIGR00863">
    <property type="entry name" value="P2X"/>
    <property type="match status" value="1"/>
</dbReference>
<keyword evidence="8 23" id="KW-1133">Transmembrane helix</keyword>
<name>A0A8C1HCM8_CYPCA</name>
<evidence type="ECO:0000256" key="15">
    <source>
        <dbReference type="ARBA" id="ARBA00034430"/>
    </source>
</evidence>
<evidence type="ECO:0000256" key="10">
    <source>
        <dbReference type="ARBA" id="ARBA00023136"/>
    </source>
</evidence>
<dbReference type="AlphaFoldDB" id="A0A8C1HCM8"/>
<feature type="disulfide bond" evidence="21">
    <location>
        <begin position="127"/>
        <end position="150"/>
    </location>
</feature>
<comment type="function">
    <text evidence="23">Receptor for ATP that acts as a ligand-gated ion channel.</text>
</comment>
<dbReference type="InterPro" id="IPR059116">
    <property type="entry name" value="P2X_receptor"/>
</dbReference>
<evidence type="ECO:0000313" key="24">
    <source>
        <dbReference type="Ensembl" id="ENSCCRP00000040591.2"/>
    </source>
</evidence>
<dbReference type="GO" id="GO:0001614">
    <property type="term" value="F:purinergic nucleotide receptor activity"/>
    <property type="evidence" value="ECO:0007669"/>
    <property type="project" value="UniProtKB-UniRule"/>
</dbReference>
<feature type="disulfide bond" evidence="21">
    <location>
        <begin position="133"/>
        <end position="161"/>
    </location>
</feature>
<dbReference type="GlyCosmos" id="A0A8C1HCM8">
    <property type="glycosylation" value="1 site, No reported glycans"/>
</dbReference>
<reference evidence="24" key="2">
    <citation type="submission" date="2025-09" db="UniProtKB">
        <authorList>
            <consortium name="Ensembl"/>
        </authorList>
    </citation>
    <scope>IDENTIFICATION</scope>
</reference>
<keyword evidence="23" id="KW-0675">Receptor</keyword>
<keyword evidence="9 19" id="KW-0406">Ion transport</keyword>
<protein>
    <recommendedName>
        <fullName evidence="19 23">P2X purinoceptor</fullName>
    </recommendedName>
    <alternativeName>
        <fullName evidence="19">P2X purinoceptor 2</fullName>
    </alternativeName>
</protein>
<dbReference type="GO" id="GO:0004931">
    <property type="term" value="F:extracellularly ATP-gated monoatomic cation channel activity"/>
    <property type="evidence" value="ECO:0007669"/>
    <property type="project" value="UniProtKB-UniRule"/>
</dbReference>
<dbReference type="PANTHER" id="PTHR10125">
    <property type="entry name" value="P2X PURINOCEPTOR"/>
    <property type="match status" value="1"/>
</dbReference>
<evidence type="ECO:0000256" key="23">
    <source>
        <dbReference type="RuleBase" id="RU000681"/>
    </source>
</evidence>
<dbReference type="GO" id="GO:0070588">
    <property type="term" value="P:calcium ion transmembrane transport"/>
    <property type="evidence" value="ECO:0007669"/>
    <property type="project" value="TreeGrafter"/>
</dbReference>
<accession>A0A8C1HCM8</accession>
<comment type="catalytic activity">
    <reaction evidence="16">
        <text>Na(+)(in) = Na(+)(out)</text>
        <dbReference type="Rhea" id="RHEA:34963"/>
        <dbReference type="ChEBI" id="CHEBI:29101"/>
    </reaction>
</comment>
<evidence type="ECO:0000256" key="6">
    <source>
        <dbReference type="ARBA" id="ARBA00022741"/>
    </source>
</evidence>
<keyword evidence="25" id="KW-1185">Reference proteome</keyword>
<evidence type="ECO:0000256" key="2">
    <source>
        <dbReference type="ARBA" id="ARBA00009848"/>
    </source>
</evidence>
<evidence type="ECO:0000256" key="14">
    <source>
        <dbReference type="ARBA" id="ARBA00023303"/>
    </source>
</evidence>
<evidence type="ECO:0000313" key="25">
    <source>
        <dbReference type="Proteomes" id="UP001108240"/>
    </source>
</evidence>
<evidence type="ECO:0000256" key="4">
    <source>
        <dbReference type="ARBA" id="ARBA00022475"/>
    </source>
</evidence>
<evidence type="ECO:0000256" key="7">
    <source>
        <dbReference type="ARBA" id="ARBA00022840"/>
    </source>
</evidence>
<dbReference type="InterPro" id="IPR027309">
    <property type="entry name" value="P2X_extracellular_dom_sf"/>
</dbReference>
<dbReference type="InterPro" id="IPR001429">
    <property type="entry name" value="P2X_purnocptor"/>
</dbReference>
<comment type="subunit">
    <text evidence="19">Homotrimer and heterotrimer; functional P2XRs are organized as homomeric and heteromeric trimers. Homotrimer. Forms heterotrimer with P2RX1. Forms heterotrimer with P2RX6. Forms heterotrimer with P2RX3.</text>
</comment>
<evidence type="ECO:0000256" key="18">
    <source>
        <dbReference type="ARBA" id="ARBA00056854"/>
    </source>
</evidence>
<dbReference type="PRINTS" id="PR01309">
    <property type="entry name" value="P2X2RECEPTOR"/>
</dbReference>
<evidence type="ECO:0000256" key="12">
    <source>
        <dbReference type="ARBA" id="ARBA00023180"/>
    </source>
</evidence>
<evidence type="ECO:0000256" key="8">
    <source>
        <dbReference type="ARBA" id="ARBA00022989"/>
    </source>
</evidence>
<evidence type="ECO:0000256" key="11">
    <source>
        <dbReference type="ARBA" id="ARBA00023157"/>
    </source>
</evidence>
<comment type="catalytic activity">
    <reaction evidence="15">
        <text>K(+)(in) = K(+)(out)</text>
        <dbReference type="Rhea" id="RHEA:29463"/>
        <dbReference type="ChEBI" id="CHEBI:29103"/>
    </reaction>
</comment>
<keyword evidence="7 20" id="KW-0067">ATP-binding</keyword>
<evidence type="ECO:0000256" key="13">
    <source>
        <dbReference type="ARBA" id="ARBA00023286"/>
    </source>
</evidence>
<dbReference type="Pfam" id="PF00864">
    <property type="entry name" value="P2X_receptor"/>
    <property type="match status" value="1"/>
</dbReference>
<feature type="disulfide bond" evidence="21">
    <location>
        <begin position="118"/>
        <end position="167"/>
    </location>
</feature>